<dbReference type="InterPro" id="IPR049883">
    <property type="entry name" value="NOTCH1_EGF-like"/>
</dbReference>
<evidence type="ECO:0000256" key="5">
    <source>
        <dbReference type="PROSITE-ProRule" id="PRU00076"/>
    </source>
</evidence>
<dbReference type="Pfam" id="PF07645">
    <property type="entry name" value="EGF_CA"/>
    <property type="match status" value="1"/>
</dbReference>
<evidence type="ECO:0000256" key="6">
    <source>
        <dbReference type="SAM" id="Phobius"/>
    </source>
</evidence>
<reference evidence="8 9" key="2">
    <citation type="submission" date="2018-11" db="EMBL/GenBank/DDBJ databases">
        <authorList>
            <consortium name="Pathogen Informatics"/>
        </authorList>
    </citation>
    <scope>NUCLEOTIDE SEQUENCE [LARGE SCALE GENOMIC DNA]</scope>
</reference>
<keyword evidence="1 5" id="KW-0245">EGF-like domain</keyword>
<dbReference type="SMART" id="SM00179">
    <property type="entry name" value="EGF_CA"/>
    <property type="match status" value="1"/>
</dbReference>
<keyword evidence="9" id="KW-1185">Reference proteome</keyword>
<dbReference type="InterPro" id="IPR001881">
    <property type="entry name" value="EGF-like_Ca-bd_dom"/>
</dbReference>
<proteinExistence type="predicted"/>
<dbReference type="InterPro" id="IPR000152">
    <property type="entry name" value="EGF-type_Asp/Asn_hydroxyl_site"/>
</dbReference>
<sequence length="126" mass="14038">MLNVPGAMGGSLEEVIRALPSPDIDECETGVAQCPKHSTCVNLPGTYFCNCTEGFQPLGIPVERCAVSTRRFFMYTYRTFIVTVQGVIFFFMSAICWHLAITVKRKTSYVYPNSPLSQQRFGATSH</sequence>
<dbReference type="InterPro" id="IPR018097">
    <property type="entry name" value="EGF_Ca-bd_CS"/>
</dbReference>
<keyword evidence="4" id="KW-1015">Disulfide bond</keyword>
<evidence type="ECO:0000313" key="10">
    <source>
        <dbReference type="WBParaSite" id="GPUH_0000357101-mRNA-1"/>
    </source>
</evidence>
<dbReference type="GO" id="GO:0005509">
    <property type="term" value="F:calcium ion binding"/>
    <property type="evidence" value="ECO:0007669"/>
    <property type="project" value="InterPro"/>
</dbReference>
<keyword evidence="6" id="KW-1133">Transmembrane helix</keyword>
<reference evidence="10" key="1">
    <citation type="submission" date="2016-06" db="UniProtKB">
        <authorList>
            <consortium name="WormBaseParasite"/>
        </authorList>
    </citation>
    <scope>IDENTIFICATION</scope>
</reference>
<evidence type="ECO:0000313" key="8">
    <source>
        <dbReference type="EMBL" id="VDK40032.1"/>
    </source>
</evidence>
<gene>
    <name evidence="8" type="ORF">GPUH_LOCUS3565</name>
</gene>
<dbReference type="AlphaFoldDB" id="A0A183D4C4"/>
<evidence type="ECO:0000259" key="7">
    <source>
        <dbReference type="PROSITE" id="PS50026"/>
    </source>
</evidence>
<dbReference type="FunFam" id="2.10.25.10:FF:000038">
    <property type="entry name" value="Fibrillin 2"/>
    <property type="match status" value="1"/>
</dbReference>
<accession>A0A183D4C4</accession>
<feature type="domain" description="EGF-like" evidence="7">
    <location>
        <begin position="23"/>
        <end position="66"/>
    </location>
</feature>
<evidence type="ECO:0000256" key="2">
    <source>
        <dbReference type="ARBA" id="ARBA00022729"/>
    </source>
</evidence>
<dbReference type="SUPFAM" id="SSF57196">
    <property type="entry name" value="EGF/Laminin"/>
    <property type="match status" value="1"/>
</dbReference>
<dbReference type="Gene3D" id="2.10.25.10">
    <property type="entry name" value="Laminin"/>
    <property type="match status" value="1"/>
</dbReference>
<dbReference type="EMBL" id="UYRT01006194">
    <property type="protein sequence ID" value="VDK40032.1"/>
    <property type="molecule type" value="Genomic_DNA"/>
</dbReference>
<protein>
    <submittedName>
        <fullName evidence="10">EGF-like domain-containing protein</fullName>
    </submittedName>
</protein>
<dbReference type="InterPro" id="IPR000742">
    <property type="entry name" value="EGF"/>
</dbReference>
<keyword evidence="6" id="KW-0472">Membrane</keyword>
<evidence type="ECO:0000313" key="9">
    <source>
        <dbReference type="Proteomes" id="UP000271098"/>
    </source>
</evidence>
<keyword evidence="6" id="KW-0812">Transmembrane</keyword>
<feature type="transmembrane region" description="Helical" evidence="6">
    <location>
        <begin position="80"/>
        <end position="101"/>
    </location>
</feature>
<dbReference type="CDD" id="cd00054">
    <property type="entry name" value="EGF_CA"/>
    <property type="match status" value="1"/>
</dbReference>
<keyword evidence="2" id="KW-0732">Signal</keyword>
<dbReference type="PROSITE" id="PS00010">
    <property type="entry name" value="ASX_HYDROXYL"/>
    <property type="match status" value="1"/>
</dbReference>
<evidence type="ECO:0000256" key="4">
    <source>
        <dbReference type="ARBA" id="ARBA00023157"/>
    </source>
</evidence>
<keyword evidence="3" id="KW-0677">Repeat</keyword>
<evidence type="ECO:0000256" key="3">
    <source>
        <dbReference type="ARBA" id="ARBA00022737"/>
    </source>
</evidence>
<name>A0A183D4C4_9BILA</name>
<organism evidence="10">
    <name type="scientific">Gongylonema pulchrum</name>
    <dbReference type="NCBI Taxonomy" id="637853"/>
    <lineage>
        <taxon>Eukaryota</taxon>
        <taxon>Metazoa</taxon>
        <taxon>Ecdysozoa</taxon>
        <taxon>Nematoda</taxon>
        <taxon>Chromadorea</taxon>
        <taxon>Rhabditida</taxon>
        <taxon>Spirurina</taxon>
        <taxon>Spiruromorpha</taxon>
        <taxon>Spiruroidea</taxon>
        <taxon>Gongylonematidae</taxon>
        <taxon>Gongylonema</taxon>
    </lineage>
</organism>
<dbReference type="OrthoDB" id="5912995at2759"/>
<dbReference type="Proteomes" id="UP000271098">
    <property type="component" value="Unassembled WGS sequence"/>
</dbReference>
<comment type="caution">
    <text evidence="5">Lacks conserved residue(s) required for the propagation of feature annotation.</text>
</comment>
<dbReference type="WBParaSite" id="GPUH_0000357101-mRNA-1">
    <property type="protein sequence ID" value="GPUH_0000357101-mRNA-1"/>
    <property type="gene ID" value="GPUH_0000357101"/>
</dbReference>
<dbReference type="PROSITE" id="PS01187">
    <property type="entry name" value="EGF_CA"/>
    <property type="match status" value="1"/>
</dbReference>
<dbReference type="PROSITE" id="PS50026">
    <property type="entry name" value="EGF_3"/>
    <property type="match status" value="1"/>
</dbReference>
<evidence type="ECO:0000256" key="1">
    <source>
        <dbReference type="ARBA" id="ARBA00022536"/>
    </source>
</evidence>